<dbReference type="InterPro" id="IPR012675">
    <property type="entry name" value="Beta-grasp_dom_sf"/>
</dbReference>
<dbReference type="Gene3D" id="3.10.20.30">
    <property type="match status" value="1"/>
</dbReference>
<dbReference type="Pfam" id="PF00111">
    <property type="entry name" value="Fer2"/>
    <property type="match status" value="1"/>
</dbReference>
<dbReference type="EMBL" id="CP048739">
    <property type="protein sequence ID" value="QIB73847.1"/>
    <property type="molecule type" value="Genomic_DNA"/>
</dbReference>
<accession>A0A6C0UF63</accession>
<dbReference type="PROSITE" id="PS51085">
    <property type="entry name" value="2FE2S_FER_2"/>
    <property type="match status" value="1"/>
</dbReference>
<evidence type="ECO:0000313" key="2">
    <source>
        <dbReference type="Proteomes" id="UP000465846"/>
    </source>
</evidence>
<dbReference type="AlphaFoldDB" id="A0A6C0UF63"/>
<sequence>MPTVQFRDSEIQCERGAVLRDVLLAAGESPHNGSADMLNCRGRGTCGTCAVTVEGAVTDRTKREETRLSFPPHRPDSGLRLSCQTRVLGDVTVEKHPGFWGQHVEESEPSEDNGTSGGDE</sequence>
<dbReference type="SUPFAM" id="SSF54292">
    <property type="entry name" value="2Fe-2S ferredoxin-like"/>
    <property type="match status" value="1"/>
</dbReference>
<dbReference type="Proteomes" id="UP000465846">
    <property type="component" value="Chromosome"/>
</dbReference>
<dbReference type="GO" id="GO:0051536">
    <property type="term" value="F:iron-sulfur cluster binding"/>
    <property type="evidence" value="ECO:0007669"/>
    <property type="project" value="InterPro"/>
</dbReference>
<dbReference type="GeneID" id="44078893"/>
<protein>
    <submittedName>
        <fullName evidence="1">(2Fe-2S)-binding protein</fullName>
    </submittedName>
</protein>
<dbReference type="RefSeq" id="WP_163485833.1">
    <property type="nucleotide sequence ID" value="NZ_CP048739.1"/>
</dbReference>
<name>A0A6C0UF63_9EURY</name>
<dbReference type="InterPro" id="IPR036010">
    <property type="entry name" value="2Fe-2S_ferredoxin-like_sf"/>
</dbReference>
<dbReference type="InterPro" id="IPR001041">
    <property type="entry name" value="2Fe-2S_ferredoxin-type"/>
</dbReference>
<organism evidence="1 2">
    <name type="scientific">Halogeometricum borinquense</name>
    <dbReference type="NCBI Taxonomy" id="60847"/>
    <lineage>
        <taxon>Archaea</taxon>
        <taxon>Methanobacteriati</taxon>
        <taxon>Methanobacteriota</taxon>
        <taxon>Stenosarchaea group</taxon>
        <taxon>Halobacteria</taxon>
        <taxon>Halobacteriales</taxon>
        <taxon>Haloferacaceae</taxon>
        <taxon>Halogeometricum</taxon>
    </lineage>
</organism>
<proteinExistence type="predicted"/>
<dbReference type="CDD" id="cd00207">
    <property type="entry name" value="fer2"/>
    <property type="match status" value="1"/>
</dbReference>
<gene>
    <name evidence="1" type="ORF">G3I44_05790</name>
</gene>
<reference evidence="1 2" key="1">
    <citation type="submission" date="2020-02" db="EMBL/GenBank/DDBJ databases">
        <title>Whole genome sequence of Halogeometricum borinquense strain wsp4.</title>
        <authorList>
            <person name="Verma D.K."/>
            <person name="Gopal K."/>
            <person name="Prasad E.S."/>
        </authorList>
    </citation>
    <scope>NUCLEOTIDE SEQUENCE [LARGE SCALE GENOMIC DNA]</scope>
    <source>
        <strain evidence="2">wsp4</strain>
    </source>
</reference>
<evidence type="ECO:0000313" key="1">
    <source>
        <dbReference type="EMBL" id="QIB73847.1"/>
    </source>
</evidence>